<keyword evidence="3" id="KW-1003">Cell membrane</keyword>
<comment type="subcellular location">
    <subcellularLocation>
        <location evidence="1">Cell inner membrane</location>
        <topology evidence="1">Multi-pass membrane protein</topology>
    </subcellularLocation>
</comment>
<dbReference type="EMBL" id="LXER01000015">
    <property type="protein sequence ID" value="OAT32434.1"/>
    <property type="molecule type" value="Genomic_DNA"/>
</dbReference>
<proteinExistence type="inferred from homology"/>
<evidence type="ECO:0008006" key="11">
    <source>
        <dbReference type="Google" id="ProtNLM"/>
    </source>
</evidence>
<evidence type="ECO:0000256" key="8">
    <source>
        <dbReference type="SAM" id="Phobius"/>
    </source>
</evidence>
<evidence type="ECO:0000256" key="6">
    <source>
        <dbReference type="ARBA" id="ARBA00022989"/>
    </source>
</evidence>
<evidence type="ECO:0000313" key="10">
    <source>
        <dbReference type="Proteomes" id="UP000078410"/>
    </source>
</evidence>
<evidence type="ECO:0000256" key="2">
    <source>
        <dbReference type="ARBA" id="ARBA00010408"/>
    </source>
</evidence>
<keyword evidence="6 8" id="KW-1133">Transmembrane helix</keyword>
<gene>
    <name evidence="9" type="ORF">M975_1569</name>
</gene>
<keyword evidence="5 8" id="KW-0812">Transmembrane</keyword>
<dbReference type="InterPro" id="IPR019689">
    <property type="entry name" value="Toxin_GhoT/OrtT"/>
</dbReference>
<keyword evidence="10" id="KW-1185">Reference proteome</keyword>
<dbReference type="Proteomes" id="UP000078410">
    <property type="component" value="Unassembled WGS sequence"/>
</dbReference>
<comment type="caution">
    <text evidence="9">The sequence shown here is derived from an EMBL/GenBank/DDBJ whole genome shotgun (WGS) entry which is preliminary data.</text>
</comment>
<dbReference type="GO" id="GO:0005886">
    <property type="term" value="C:plasma membrane"/>
    <property type="evidence" value="ECO:0007669"/>
    <property type="project" value="UniProtKB-SubCell"/>
</dbReference>
<evidence type="ECO:0000256" key="5">
    <source>
        <dbReference type="ARBA" id="ARBA00022692"/>
    </source>
</evidence>
<name>A0A1B7IRP2_9ENTR</name>
<dbReference type="AlphaFoldDB" id="A0A1B7IRP2"/>
<evidence type="ECO:0000313" key="9">
    <source>
        <dbReference type="EMBL" id="OAT32434.1"/>
    </source>
</evidence>
<dbReference type="Pfam" id="PF10753">
    <property type="entry name" value="Toxin_GhoT_OrtT"/>
    <property type="match status" value="1"/>
</dbReference>
<keyword evidence="7 8" id="KW-0472">Membrane</keyword>
<protein>
    <recommendedName>
        <fullName evidence="11">Inner membrane protein</fullName>
    </recommendedName>
</protein>
<evidence type="ECO:0000256" key="1">
    <source>
        <dbReference type="ARBA" id="ARBA00004429"/>
    </source>
</evidence>
<sequence>MSLITAFVTWFLAHDTKRIKLLSSVLVGATWPMSFPVALMFSLF</sequence>
<comment type="similarity">
    <text evidence="2">Belongs to the GhoT/OrtT toxin family.</text>
</comment>
<keyword evidence="4" id="KW-0997">Cell inner membrane</keyword>
<dbReference type="PATRIC" id="fig|1354251.4.peg.1621"/>
<evidence type="ECO:0000256" key="7">
    <source>
        <dbReference type="ARBA" id="ARBA00023136"/>
    </source>
</evidence>
<feature type="transmembrane region" description="Helical" evidence="8">
    <location>
        <begin position="21"/>
        <end position="43"/>
    </location>
</feature>
<evidence type="ECO:0000256" key="3">
    <source>
        <dbReference type="ARBA" id="ARBA00022475"/>
    </source>
</evidence>
<organism evidence="9 10">
    <name type="scientific">Buttiauxella brennerae ATCC 51605</name>
    <dbReference type="NCBI Taxonomy" id="1354251"/>
    <lineage>
        <taxon>Bacteria</taxon>
        <taxon>Pseudomonadati</taxon>
        <taxon>Pseudomonadota</taxon>
        <taxon>Gammaproteobacteria</taxon>
        <taxon>Enterobacterales</taxon>
        <taxon>Enterobacteriaceae</taxon>
        <taxon>Buttiauxella</taxon>
    </lineage>
</organism>
<accession>A0A1B7IRP2</accession>
<evidence type="ECO:0000256" key="4">
    <source>
        <dbReference type="ARBA" id="ARBA00022519"/>
    </source>
</evidence>
<reference evidence="9 10" key="1">
    <citation type="submission" date="2016-04" db="EMBL/GenBank/DDBJ databases">
        <title>ATOL: Assembling a taxonomically balanced genome-scale reconstruction of the evolutionary history of the Enterobacteriaceae.</title>
        <authorList>
            <person name="Plunkett G.III."/>
            <person name="Neeno-Eckwall E.C."/>
            <person name="Glasner J.D."/>
            <person name="Perna N.T."/>
        </authorList>
    </citation>
    <scope>NUCLEOTIDE SEQUENCE [LARGE SCALE GENOMIC DNA]</scope>
    <source>
        <strain evidence="9 10">ATCC 51605</strain>
    </source>
</reference>